<evidence type="ECO:0000313" key="1">
    <source>
        <dbReference type="EMBL" id="CAD8052904.1"/>
    </source>
</evidence>
<organism evidence="1 2">
    <name type="scientific">Paramecium sonneborni</name>
    <dbReference type="NCBI Taxonomy" id="65129"/>
    <lineage>
        <taxon>Eukaryota</taxon>
        <taxon>Sar</taxon>
        <taxon>Alveolata</taxon>
        <taxon>Ciliophora</taxon>
        <taxon>Intramacronucleata</taxon>
        <taxon>Oligohymenophorea</taxon>
        <taxon>Peniculida</taxon>
        <taxon>Parameciidae</taxon>
        <taxon>Paramecium</taxon>
    </lineage>
</organism>
<proteinExistence type="predicted"/>
<accession>A0A8S1KPG1</accession>
<evidence type="ECO:0000313" key="2">
    <source>
        <dbReference type="Proteomes" id="UP000692954"/>
    </source>
</evidence>
<dbReference type="AlphaFoldDB" id="A0A8S1KPG1"/>
<comment type="caution">
    <text evidence="1">The sequence shown here is derived from an EMBL/GenBank/DDBJ whole genome shotgun (WGS) entry which is preliminary data.</text>
</comment>
<name>A0A8S1KPG1_9CILI</name>
<dbReference type="Proteomes" id="UP000692954">
    <property type="component" value="Unassembled WGS sequence"/>
</dbReference>
<protein>
    <submittedName>
        <fullName evidence="1">Uncharacterized protein</fullName>
    </submittedName>
</protein>
<dbReference type="OrthoDB" id="76259at2759"/>
<sequence length="39" mass="4500">MLDRMTGKGDGINDQIMKMSINSYGNYFYLPSVQELQKL</sequence>
<gene>
    <name evidence="1" type="ORF">PSON_ATCC_30995.1.T0070069</name>
</gene>
<keyword evidence="2" id="KW-1185">Reference proteome</keyword>
<dbReference type="EMBL" id="CAJJDN010000007">
    <property type="protein sequence ID" value="CAD8052904.1"/>
    <property type="molecule type" value="Genomic_DNA"/>
</dbReference>
<reference evidence="1" key="1">
    <citation type="submission" date="2021-01" db="EMBL/GenBank/DDBJ databases">
        <authorList>
            <consortium name="Genoscope - CEA"/>
            <person name="William W."/>
        </authorList>
    </citation>
    <scope>NUCLEOTIDE SEQUENCE</scope>
</reference>